<comment type="caution">
    <text evidence="1">The sequence shown here is derived from an EMBL/GenBank/DDBJ whole genome shotgun (WGS) entry which is preliminary data.</text>
</comment>
<dbReference type="Proteomes" id="UP001194468">
    <property type="component" value="Unassembled WGS sequence"/>
</dbReference>
<reference evidence="1" key="2">
    <citation type="journal article" date="2020" name="Nat. Commun.">
        <title>Large-scale genome sequencing of mycorrhizal fungi provides insights into the early evolution of symbiotic traits.</title>
        <authorList>
            <person name="Miyauchi S."/>
            <person name="Kiss E."/>
            <person name="Kuo A."/>
            <person name="Drula E."/>
            <person name="Kohler A."/>
            <person name="Sanchez-Garcia M."/>
            <person name="Morin E."/>
            <person name="Andreopoulos B."/>
            <person name="Barry K.W."/>
            <person name="Bonito G."/>
            <person name="Buee M."/>
            <person name="Carver A."/>
            <person name="Chen C."/>
            <person name="Cichocki N."/>
            <person name="Clum A."/>
            <person name="Culley D."/>
            <person name="Crous P.W."/>
            <person name="Fauchery L."/>
            <person name="Girlanda M."/>
            <person name="Hayes R.D."/>
            <person name="Keri Z."/>
            <person name="LaButti K."/>
            <person name="Lipzen A."/>
            <person name="Lombard V."/>
            <person name="Magnuson J."/>
            <person name="Maillard F."/>
            <person name="Murat C."/>
            <person name="Nolan M."/>
            <person name="Ohm R.A."/>
            <person name="Pangilinan J."/>
            <person name="Pereira M.F."/>
            <person name="Perotto S."/>
            <person name="Peter M."/>
            <person name="Pfister S."/>
            <person name="Riley R."/>
            <person name="Sitrit Y."/>
            <person name="Stielow J.B."/>
            <person name="Szollosi G."/>
            <person name="Zifcakova L."/>
            <person name="Stursova M."/>
            <person name="Spatafora J.W."/>
            <person name="Tedersoo L."/>
            <person name="Vaario L.M."/>
            <person name="Yamada A."/>
            <person name="Yan M."/>
            <person name="Wang P."/>
            <person name="Xu J."/>
            <person name="Bruns T."/>
            <person name="Baldrian P."/>
            <person name="Vilgalys R."/>
            <person name="Dunand C."/>
            <person name="Henrissat B."/>
            <person name="Grigoriev I.V."/>
            <person name="Hibbett D."/>
            <person name="Nagy L.G."/>
            <person name="Martin F.M."/>
        </authorList>
    </citation>
    <scope>NUCLEOTIDE SEQUENCE</scope>
    <source>
        <strain evidence="1">BED1</strain>
    </source>
</reference>
<evidence type="ECO:0000313" key="1">
    <source>
        <dbReference type="EMBL" id="KAF8449207.1"/>
    </source>
</evidence>
<reference evidence="1" key="1">
    <citation type="submission" date="2019-10" db="EMBL/GenBank/DDBJ databases">
        <authorList>
            <consortium name="DOE Joint Genome Institute"/>
            <person name="Kuo A."/>
            <person name="Miyauchi S."/>
            <person name="Kiss E."/>
            <person name="Drula E."/>
            <person name="Kohler A."/>
            <person name="Sanchez-Garcia M."/>
            <person name="Andreopoulos B."/>
            <person name="Barry K.W."/>
            <person name="Bonito G."/>
            <person name="Buee M."/>
            <person name="Carver A."/>
            <person name="Chen C."/>
            <person name="Cichocki N."/>
            <person name="Clum A."/>
            <person name="Culley D."/>
            <person name="Crous P.W."/>
            <person name="Fauchery L."/>
            <person name="Girlanda M."/>
            <person name="Hayes R."/>
            <person name="Keri Z."/>
            <person name="LaButti K."/>
            <person name="Lipzen A."/>
            <person name="Lombard V."/>
            <person name="Magnuson J."/>
            <person name="Maillard F."/>
            <person name="Morin E."/>
            <person name="Murat C."/>
            <person name="Nolan M."/>
            <person name="Ohm R."/>
            <person name="Pangilinan J."/>
            <person name="Pereira M."/>
            <person name="Perotto S."/>
            <person name="Peter M."/>
            <person name="Riley R."/>
            <person name="Sitrit Y."/>
            <person name="Stielow B."/>
            <person name="Szollosi G."/>
            <person name="Zifcakova L."/>
            <person name="Stursova M."/>
            <person name="Spatafora J.W."/>
            <person name="Tedersoo L."/>
            <person name="Vaario L.-M."/>
            <person name="Yamada A."/>
            <person name="Yan M."/>
            <person name="Wang P."/>
            <person name="Xu J."/>
            <person name="Bruns T."/>
            <person name="Baldrian P."/>
            <person name="Vilgalys R."/>
            <person name="Henrissat B."/>
            <person name="Grigoriev I.V."/>
            <person name="Hibbett D."/>
            <person name="Nagy L.G."/>
            <person name="Martin F.M."/>
        </authorList>
    </citation>
    <scope>NUCLEOTIDE SEQUENCE</scope>
    <source>
        <strain evidence="1">BED1</strain>
    </source>
</reference>
<organism evidence="1 2">
    <name type="scientific">Boletus edulis BED1</name>
    <dbReference type="NCBI Taxonomy" id="1328754"/>
    <lineage>
        <taxon>Eukaryota</taxon>
        <taxon>Fungi</taxon>
        <taxon>Dikarya</taxon>
        <taxon>Basidiomycota</taxon>
        <taxon>Agaricomycotina</taxon>
        <taxon>Agaricomycetes</taxon>
        <taxon>Agaricomycetidae</taxon>
        <taxon>Boletales</taxon>
        <taxon>Boletineae</taxon>
        <taxon>Boletaceae</taxon>
        <taxon>Boletoideae</taxon>
        <taxon>Boletus</taxon>
    </lineage>
</organism>
<keyword evidence="2" id="KW-1185">Reference proteome</keyword>
<sequence>MSLHTKNCSKRLSMMLLWRLKHEAKVFDEMDLGHIDLGLHLQRWMWDWHQKLRSRLETEIADIIAAEAKQTHTRENHLPGTILIPREARNACSSPFSK</sequence>
<name>A0AAD4C578_BOLED</name>
<accession>A0AAD4C578</accession>
<dbReference type="AlphaFoldDB" id="A0AAD4C578"/>
<proteinExistence type="predicted"/>
<protein>
    <submittedName>
        <fullName evidence="1">Uncharacterized protein</fullName>
    </submittedName>
</protein>
<evidence type="ECO:0000313" key="2">
    <source>
        <dbReference type="Proteomes" id="UP001194468"/>
    </source>
</evidence>
<dbReference type="EMBL" id="WHUW01000003">
    <property type="protein sequence ID" value="KAF8449207.1"/>
    <property type="molecule type" value="Genomic_DNA"/>
</dbReference>
<gene>
    <name evidence="1" type="ORF">L210DRAFT_985745</name>
</gene>